<dbReference type="Gene3D" id="2.170.130.10">
    <property type="entry name" value="TonB-dependent receptor, plug domain"/>
    <property type="match status" value="1"/>
</dbReference>
<feature type="domain" description="TonB-dependent receptor plug" evidence="15">
    <location>
        <begin position="227"/>
        <end position="332"/>
    </location>
</feature>
<dbReference type="Pfam" id="PF13715">
    <property type="entry name" value="CarbopepD_reg_2"/>
    <property type="match status" value="1"/>
</dbReference>
<evidence type="ECO:0000259" key="15">
    <source>
        <dbReference type="Pfam" id="PF07715"/>
    </source>
</evidence>
<keyword evidence="4" id="KW-0410">Iron transport</keyword>
<dbReference type="NCBIfam" id="TIGR04056">
    <property type="entry name" value="OMP_RagA_SusC"/>
    <property type="match status" value="1"/>
</dbReference>
<dbReference type="Pfam" id="PF00593">
    <property type="entry name" value="TonB_dep_Rec_b-barrel"/>
    <property type="match status" value="1"/>
</dbReference>
<organism evidence="16 17">
    <name type="scientific">Pedobacter planticolens</name>
    <dbReference type="NCBI Taxonomy" id="2679964"/>
    <lineage>
        <taxon>Bacteria</taxon>
        <taxon>Pseudomonadati</taxon>
        <taxon>Bacteroidota</taxon>
        <taxon>Sphingobacteriia</taxon>
        <taxon>Sphingobacteriales</taxon>
        <taxon>Sphingobacteriaceae</taxon>
        <taxon>Pedobacter</taxon>
    </lineage>
</organism>
<dbReference type="InterPro" id="IPR036942">
    <property type="entry name" value="Beta-barrel_TonB_sf"/>
</dbReference>
<dbReference type="EMBL" id="WNXD01000002">
    <property type="protein sequence ID" value="MBB2146802.1"/>
    <property type="molecule type" value="Genomic_DNA"/>
</dbReference>
<dbReference type="SUPFAM" id="SSF56935">
    <property type="entry name" value="Porins"/>
    <property type="match status" value="1"/>
</dbReference>
<evidence type="ECO:0000313" key="17">
    <source>
        <dbReference type="Proteomes" id="UP000601055"/>
    </source>
</evidence>
<dbReference type="InterPro" id="IPR023997">
    <property type="entry name" value="TonB-dep_OMP_SusC/RagA_CS"/>
</dbReference>
<keyword evidence="6" id="KW-0408">Iron</keyword>
<dbReference type="NCBIfam" id="TIGR04057">
    <property type="entry name" value="SusC_RagA_signa"/>
    <property type="match status" value="1"/>
</dbReference>
<keyword evidence="3 10" id="KW-1134">Transmembrane beta strand</keyword>
<dbReference type="Gene3D" id="2.40.170.20">
    <property type="entry name" value="TonB-dependent receptor, beta-barrel domain"/>
    <property type="match status" value="1"/>
</dbReference>
<evidence type="ECO:0000256" key="7">
    <source>
        <dbReference type="ARBA" id="ARBA00023077"/>
    </source>
</evidence>
<evidence type="ECO:0000259" key="13">
    <source>
        <dbReference type="Pfam" id="PF00593"/>
    </source>
</evidence>
<keyword evidence="8 10" id="KW-0472">Membrane</keyword>
<keyword evidence="5 10" id="KW-0812">Transmembrane</keyword>
<dbReference type="PROSITE" id="PS52016">
    <property type="entry name" value="TONB_DEPENDENT_REC_3"/>
    <property type="match status" value="1"/>
</dbReference>
<evidence type="ECO:0000256" key="12">
    <source>
        <dbReference type="SAM" id="Phobius"/>
    </source>
</evidence>
<dbReference type="InterPro" id="IPR000531">
    <property type="entry name" value="Beta-barrel_TonB"/>
</dbReference>
<dbReference type="GO" id="GO:0006826">
    <property type="term" value="P:iron ion transport"/>
    <property type="evidence" value="ECO:0007669"/>
    <property type="project" value="UniProtKB-KW"/>
</dbReference>
<evidence type="ECO:0000256" key="6">
    <source>
        <dbReference type="ARBA" id="ARBA00023004"/>
    </source>
</evidence>
<keyword evidence="2 10" id="KW-0813">Transport</keyword>
<evidence type="ECO:0000256" key="11">
    <source>
        <dbReference type="RuleBase" id="RU003357"/>
    </source>
</evidence>
<dbReference type="InterPro" id="IPR008969">
    <property type="entry name" value="CarboxyPept-like_regulatory"/>
</dbReference>
<dbReference type="InterPro" id="IPR011662">
    <property type="entry name" value="Secretin/TonB_short_N"/>
</dbReference>
<keyword evidence="7 11" id="KW-0798">TonB box</keyword>
<name>A0A923IXX3_9SPHI</name>
<sequence>MYKIYTRNFCWPNRHVPKILLIMKLTVIIMIVSLMQVSAATFGQNVTLKESRMPLEKVFKEIRKQTGYDIFLSAKQVKLSTVVNVDFANVPLKQVIDKVLAGLPFTYSIEQKTIVIKEVEKNLIDKIVDYFAAIDVRGRVLDENGKPLAGASVMVKGTGVTVSSNENGEFLLTDVDTKAVIVISFVGYKVRDIKASNDLGTILMEVLTSDLSEVEVVNTGYQTLSKERSVGSFTKIDSTLINRSVSTNFINRLDGITNGLVFDKKSSGGGRQRLQIRGVSTIKSDNSPLIILDNFPFSGEISNINPNDIQDITVLKDAAAASIWGTRAGNGVIVITTKSGRYDQPLQVSANSSINIEEKPNLSYFPQISNSEFIDLEKDLFSKGYYNGQLDYPAFYIQSPVVLLLAKQRNGQITGAEAENQINLLKNNDLKNDFDKYVYRSAINFQNYLNLKGGGPSMNYSLSLGLDNNRSNTNDNGGFERYTINPKVSFSPFKFLELNTNISFARTKSRSNGIFYPISPGSYASRTGLYPYARLADDIGNPLSIPYQYGSNYVDTAGNARLLDWTYKPLDEMRLSNNSTVSNFYQINVGAKLKLAKGLIGSFNYQYTDQLASIKSLRSKESFYTRDLINTFTQINIDGTLTRIVPLGDIVDLSEDNTISQNTRGQISYTKNFSDKHTITGFVAGETSKFGNKFNNHRLFGYNDDILSYSSDMDFKNYYPTQLGGSAIIASNVQLSEGAKKNLVSLLANVSYTYDNRYSFYGSARKDGSNIFGVKTNNKWKPLWSLGAGWDVSNEKFYQSKILTYLRLRTSYGYSGNANNSISALPTIRYNSDNSIYTANPEAYIEFPSNPNLRWEEVRTFNTGIDFSVSQGRIDGSIDYFTKRSKDLISPALVDQTTGFTQVDINYANLSVNGIDLNLNSKNLTGVFKWSTMFNFSYSKSIVTKYYSSNVSSRQFVGSTTISPLEGNMAYAIYSYKWAGLDPLNGDPQGYLKGQISKNYNALMSDSIQNQKYHGSAIPLYFGNILNTFKWKNFSVSANITYKFDYYFRAPSLGYSGLFANWNLAGSDQFSKRWIKTGDENSTNVPSMRYPANPSRDIFYQNSEVNVERGDNIRLKDIKLAYNFGGFGKNKSTIRGMTVFVLAENLNYMIWKKTKSNFDPDYLTTVFPQSKSFSCGINISL</sequence>
<dbReference type="Pfam" id="PF07715">
    <property type="entry name" value="Plug"/>
    <property type="match status" value="1"/>
</dbReference>
<keyword evidence="9 10" id="KW-0998">Cell outer membrane</keyword>
<dbReference type="InterPro" id="IPR037066">
    <property type="entry name" value="Plug_dom_sf"/>
</dbReference>
<evidence type="ECO:0000313" key="16">
    <source>
        <dbReference type="EMBL" id="MBB2146802.1"/>
    </source>
</evidence>
<evidence type="ECO:0000256" key="2">
    <source>
        <dbReference type="ARBA" id="ARBA00022448"/>
    </source>
</evidence>
<dbReference type="InterPro" id="IPR023996">
    <property type="entry name" value="TonB-dep_OMP_SusC/RagA"/>
</dbReference>
<protein>
    <submittedName>
        <fullName evidence="16">SusC/RagA family TonB-linked outer membrane protein</fullName>
    </submittedName>
</protein>
<gene>
    <name evidence="16" type="ORF">GM921_14965</name>
</gene>
<evidence type="ECO:0000256" key="3">
    <source>
        <dbReference type="ARBA" id="ARBA00022452"/>
    </source>
</evidence>
<evidence type="ECO:0000256" key="5">
    <source>
        <dbReference type="ARBA" id="ARBA00022692"/>
    </source>
</evidence>
<feature type="transmembrane region" description="Helical" evidence="12">
    <location>
        <begin position="21"/>
        <end position="43"/>
    </location>
</feature>
<dbReference type="Pfam" id="PF07660">
    <property type="entry name" value="STN"/>
    <property type="match status" value="1"/>
</dbReference>
<reference evidence="16" key="1">
    <citation type="submission" date="2019-11" db="EMBL/GenBank/DDBJ databases">
        <title>Description of Pedobacter sp. LMG 31464T.</title>
        <authorList>
            <person name="Carlier A."/>
            <person name="Qi S."/>
            <person name="Vandamme P."/>
        </authorList>
    </citation>
    <scope>NUCLEOTIDE SEQUENCE</scope>
    <source>
        <strain evidence="16">LMG 31464</strain>
    </source>
</reference>
<dbReference type="AlphaFoldDB" id="A0A923IXX3"/>
<feature type="domain" description="Secretin/TonB short N-terminal" evidence="14">
    <location>
        <begin position="68"/>
        <end position="116"/>
    </location>
</feature>
<dbReference type="InterPro" id="IPR039426">
    <property type="entry name" value="TonB-dep_rcpt-like"/>
</dbReference>
<dbReference type="InterPro" id="IPR012910">
    <property type="entry name" value="Plug_dom"/>
</dbReference>
<dbReference type="GO" id="GO:0009279">
    <property type="term" value="C:cell outer membrane"/>
    <property type="evidence" value="ECO:0007669"/>
    <property type="project" value="UniProtKB-SubCell"/>
</dbReference>
<dbReference type="Proteomes" id="UP000601055">
    <property type="component" value="Unassembled WGS sequence"/>
</dbReference>
<keyword evidence="4" id="KW-0406">Ion transport</keyword>
<feature type="domain" description="TonB-dependent receptor-like beta-barrel" evidence="13">
    <location>
        <begin position="596"/>
        <end position="1048"/>
    </location>
</feature>
<evidence type="ECO:0000256" key="10">
    <source>
        <dbReference type="PROSITE-ProRule" id="PRU01360"/>
    </source>
</evidence>
<comment type="subcellular location">
    <subcellularLocation>
        <location evidence="1 10">Cell outer membrane</location>
        <topology evidence="1 10">Multi-pass membrane protein</topology>
    </subcellularLocation>
</comment>
<accession>A0A923IXX3</accession>
<evidence type="ECO:0000256" key="8">
    <source>
        <dbReference type="ARBA" id="ARBA00023136"/>
    </source>
</evidence>
<proteinExistence type="inferred from homology"/>
<evidence type="ECO:0000256" key="4">
    <source>
        <dbReference type="ARBA" id="ARBA00022496"/>
    </source>
</evidence>
<evidence type="ECO:0000256" key="1">
    <source>
        <dbReference type="ARBA" id="ARBA00004571"/>
    </source>
</evidence>
<keyword evidence="12" id="KW-1133">Transmembrane helix</keyword>
<keyword evidence="17" id="KW-1185">Reference proteome</keyword>
<dbReference type="SUPFAM" id="SSF49464">
    <property type="entry name" value="Carboxypeptidase regulatory domain-like"/>
    <property type="match status" value="1"/>
</dbReference>
<comment type="similarity">
    <text evidence="10 11">Belongs to the TonB-dependent receptor family.</text>
</comment>
<evidence type="ECO:0000259" key="14">
    <source>
        <dbReference type="Pfam" id="PF07660"/>
    </source>
</evidence>
<comment type="caution">
    <text evidence="16">The sequence shown here is derived from an EMBL/GenBank/DDBJ whole genome shotgun (WGS) entry which is preliminary data.</text>
</comment>
<evidence type="ECO:0000256" key="9">
    <source>
        <dbReference type="ARBA" id="ARBA00023237"/>
    </source>
</evidence>